<sequence length="193" mass="22132">MDKSMSAELYLSFAAVFHRPNQEVSDHLEELIDLWSEVIPDMEELVQKLRTFCHQFPPGEQRLNALWEHYIPLFETGTVEASPYASVYFGKEGLVLGKEAFNVQQFYANCGYVMGTESGELPDHLAVELEFCAMLARNGQDEPLIEFQIKHLNPFLNNILPRIKKTHRPVYSEVATILEVRQLNLQKEGDFVG</sequence>
<dbReference type="Gene3D" id="1.10.3480.10">
    <property type="entry name" value="TorD-like"/>
    <property type="match status" value="1"/>
</dbReference>
<dbReference type="EMBL" id="SPQQ01000003">
    <property type="protein sequence ID" value="TGE38030.1"/>
    <property type="molecule type" value="Genomic_DNA"/>
</dbReference>
<comment type="caution">
    <text evidence="2">The sequence shown here is derived from an EMBL/GenBank/DDBJ whole genome shotgun (WGS) entry which is preliminary data.</text>
</comment>
<evidence type="ECO:0008006" key="4">
    <source>
        <dbReference type="Google" id="ProtNLM"/>
    </source>
</evidence>
<organism evidence="2 3">
    <name type="scientific">Desulfosporosinus fructosivorans</name>
    <dbReference type="NCBI Taxonomy" id="2018669"/>
    <lineage>
        <taxon>Bacteria</taxon>
        <taxon>Bacillati</taxon>
        <taxon>Bacillota</taxon>
        <taxon>Clostridia</taxon>
        <taxon>Eubacteriales</taxon>
        <taxon>Desulfitobacteriaceae</taxon>
        <taxon>Desulfosporosinus</taxon>
    </lineage>
</organism>
<dbReference type="OrthoDB" id="9795302at2"/>
<keyword evidence="1" id="KW-0143">Chaperone</keyword>
<evidence type="ECO:0000256" key="1">
    <source>
        <dbReference type="ARBA" id="ARBA00023186"/>
    </source>
</evidence>
<dbReference type="SUPFAM" id="SSF89155">
    <property type="entry name" value="TorD-like"/>
    <property type="match status" value="1"/>
</dbReference>
<accession>A0A4Z0R5C1</accession>
<dbReference type="InterPro" id="IPR050289">
    <property type="entry name" value="TorD/DmsD_chaperones"/>
</dbReference>
<protein>
    <recommendedName>
        <fullName evidence="4">Molecular chaperone TorD</fullName>
    </recommendedName>
</protein>
<evidence type="ECO:0000313" key="3">
    <source>
        <dbReference type="Proteomes" id="UP000298460"/>
    </source>
</evidence>
<dbReference type="PANTHER" id="PTHR34227">
    <property type="entry name" value="CHAPERONE PROTEIN YCDY"/>
    <property type="match status" value="1"/>
</dbReference>
<dbReference type="Pfam" id="PF02613">
    <property type="entry name" value="Nitrate_red_del"/>
    <property type="match status" value="1"/>
</dbReference>
<dbReference type="AlphaFoldDB" id="A0A4Z0R5C1"/>
<dbReference type="InterPro" id="IPR036411">
    <property type="entry name" value="TorD-like_sf"/>
</dbReference>
<keyword evidence="3" id="KW-1185">Reference proteome</keyword>
<dbReference type="InterPro" id="IPR020945">
    <property type="entry name" value="DMSO/NO3_reduct_chaperone"/>
</dbReference>
<reference evidence="2 3" key="1">
    <citation type="submission" date="2019-03" db="EMBL/GenBank/DDBJ databases">
        <title>Draft Genome Sequence of Desulfosporosinus fructosivorans Strain 63.6F, Isolated from Marine Sediment in the Baltic Sea.</title>
        <authorList>
            <person name="Hausmann B."/>
            <person name="Vandieken V."/>
            <person name="Pjevac P."/>
            <person name="Schreck K."/>
            <person name="Herbold C.W."/>
            <person name="Loy A."/>
        </authorList>
    </citation>
    <scope>NUCLEOTIDE SEQUENCE [LARGE SCALE GENOMIC DNA]</scope>
    <source>
        <strain evidence="2 3">63.6F</strain>
    </source>
</reference>
<evidence type="ECO:0000313" key="2">
    <source>
        <dbReference type="EMBL" id="TGE38030.1"/>
    </source>
</evidence>
<dbReference type="PANTHER" id="PTHR34227:SF1">
    <property type="entry name" value="DIMETHYL SULFOXIDE REDUCTASE CHAPERONE-RELATED"/>
    <property type="match status" value="1"/>
</dbReference>
<proteinExistence type="predicted"/>
<gene>
    <name evidence="2" type="ORF">E4K67_08550</name>
</gene>
<dbReference type="Proteomes" id="UP000298460">
    <property type="component" value="Unassembled WGS sequence"/>
</dbReference>
<name>A0A4Z0R5C1_9FIRM</name>